<accession>A0A0F9G4V2</accession>
<comment type="caution">
    <text evidence="1">The sequence shown here is derived from an EMBL/GenBank/DDBJ whole genome shotgun (WGS) entry which is preliminary data.</text>
</comment>
<evidence type="ECO:0000313" key="1">
    <source>
        <dbReference type="EMBL" id="KKL93754.1"/>
    </source>
</evidence>
<proteinExistence type="predicted"/>
<gene>
    <name evidence="1" type="ORF">LCGC14_1871520</name>
</gene>
<dbReference type="SUPFAM" id="SSF52540">
    <property type="entry name" value="P-loop containing nucleoside triphosphate hydrolases"/>
    <property type="match status" value="1"/>
</dbReference>
<name>A0A0F9G4V2_9ZZZZ</name>
<evidence type="ECO:0008006" key="2">
    <source>
        <dbReference type="Google" id="ProtNLM"/>
    </source>
</evidence>
<dbReference type="InterPro" id="IPR027417">
    <property type="entry name" value="P-loop_NTPase"/>
</dbReference>
<dbReference type="EMBL" id="LAZR01019104">
    <property type="protein sequence ID" value="KKL93754.1"/>
    <property type="molecule type" value="Genomic_DNA"/>
</dbReference>
<dbReference type="AlphaFoldDB" id="A0A0F9G4V2"/>
<sequence length="168" mass="18427">MIKALISEVKSTFVVVGTNLIGDLSGPQILPVLLNQFEDDDQSITFILEDADVALTTRKGGDLNKLSDVLNLGDGLLGELLDIRIIATTNASNLEIDPAILRPGRMCQHLQFETLTPTHAEEIYSGLLKGATHIGIKKNMTLAEVYRLARKDGWVPDKEKLPTQGMYL</sequence>
<dbReference type="Gene3D" id="3.40.50.300">
    <property type="entry name" value="P-loop containing nucleotide triphosphate hydrolases"/>
    <property type="match status" value="1"/>
</dbReference>
<organism evidence="1">
    <name type="scientific">marine sediment metagenome</name>
    <dbReference type="NCBI Taxonomy" id="412755"/>
    <lineage>
        <taxon>unclassified sequences</taxon>
        <taxon>metagenomes</taxon>
        <taxon>ecological metagenomes</taxon>
    </lineage>
</organism>
<reference evidence="1" key="1">
    <citation type="journal article" date="2015" name="Nature">
        <title>Complex archaea that bridge the gap between prokaryotes and eukaryotes.</title>
        <authorList>
            <person name="Spang A."/>
            <person name="Saw J.H."/>
            <person name="Jorgensen S.L."/>
            <person name="Zaremba-Niedzwiedzka K."/>
            <person name="Martijn J."/>
            <person name="Lind A.E."/>
            <person name="van Eijk R."/>
            <person name="Schleper C."/>
            <person name="Guy L."/>
            <person name="Ettema T.J."/>
        </authorList>
    </citation>
    <scope>NUCLEOTIDE SEQUENCE</scope>
</reference>
<protein>
    <recommendedName>
        <fullName evidence="2">ATPase AAA-type core domain-containing protein</fullName>
    </recommendedName>
</protein>